<feature type="compositionally biased region" description="Low complexity" evidence="1">
    <location>
        <begin position="181"/>
        <end position="207"/>
    </location>
</feature>
<dbReference type="RefSeq" id="WP_254164194.1">
    <property type="nucleotide sequence ID" value="NZ_JANAFB010000001.1"/>
</dbReference>
<feature type="compositionally biased region" description="Low complexity" evidence="1">
    <location>
        <begin position="128"/>
        <end position="157"/>
    </location>
</feature>
<evidence type="ECO:0000256" key="1">
    <source>
        <dbReference type="SAM" id="MobiDB-lite"/>
    </source>
</evidence>
<organism evidence="2 3">
    <name type="scientific">Rothia santali</name>
    <dbReference type="NCBI Taxonomy" id="2949643"/>
    <lineage>
        <taxon>Bacteria</taxon>
        <taxon>Bacillati</taxon>
        <taxon>Actinomycetota</taxon>
        <taxon>Actinomycetes</taxon>
        <taxon>Micrococcales</taxon>
        <taxon>Micrococcaceae</taxon>
        <taxon>Rothia</taxon>
    </lineage>
</organism>
<gene>
    <name evidence="2" type="ORF">NBM05_00490</name>
</gene>
<dbReference type="InterPro" id="IPR023213">
    <property type="entry name" value="CAT-like_dom_sf"/>
</dbReference>
<feature type="compositionally biased region" description="Low complexity" evidence="1">
    <location>
        <begin position="99"/>
        <end position="116"/>
    </location>
</feature>
<accession>A0A9X2H8A8</accession>
<sequence length="224" mass="22732">MTTWHPLTEAARGIYFATQLDPENPCYNTAECVEFAPGAEVDAGVLRRALLAVYAENEGFRARFASRGTEPVWQALPLADFEARVRVLRPVELPDPAAASASAASRHAASDAAPHRISSGAAPHRTGSATVPPDSAAVPPAGAPAAPGASPQAGRPSPTRPAPPSWPGAARPPTRPSTWNRAGPSTPRSSAAATAPGSTTASTTPSPTGSPPPRRCGGPGACTA</sequence>
<name>A0A9X2H8A8_9MICC</name>
<evidence type="ECO:0000313" key="2">
    <source>
        <dbReference type="EMBL" id="MCP3424551.1"/>
    </source>
</evidence>
<dbReference type="SUPFAM" id="SSF52777">
    <property type="entry name" value="CoA-dependent acyltransferases"/>
    <property type="match status" value="1"/>
</dbReference>
<feature type="region of interest" description="Disordered" evidence="1">
    <location>
        <begin position="99"/>
        <end position="224"/>
    </location>
</feature>
<reference evidence="2" key="1">
    <citation type="submission" date="2022-06" db="EMBL/GenBank/DDBJ databases">
        <title>Rothia sp. isolated from sandalwood seedling.</title>
        <authorList>
            <person name="Tuikhar N."/>
            <person name="Kirdat K."/>
            <person name="Thorat V."/>
            <person name="Swetha P."/>
            <person name="Padma S."/>
            <person name="Sundararaj R."/>
            <person name="Yadav A."/>
        </authorList>
    </citation>
    <scope>NUCLEOTIDE SEQUENCE</scope>
    <source>
        <strain evidence="2">AR01</strain>
    </source>
</reference>
<dbReference type="Gene3D" id="3.30.559.10">
    <property type="entry name" value="Chloramphenicol acetyltransferase-like domain"/>
    <property type="match status" value="1"/>
</dbReference>
<keyword evidence="3" id="KW-1185">Reference proteome</keyword>
<evidence type="ECO:0008006" key="4">
    <source>
        <dbReference type="Google" id="ProtNLM"/>
    </source>
</evidence>
<dbReference type="AlphaFoldDB" id="A0A9X2H8A8"/>
<proteinExistence type="predicted"/>
<comment type="caution">
    <text evidence="2">The sequence shown here is derived from an EMBL/GenBank/DDBJ whole genome shotgun (WGS) entry which is preliminary data.</text>
</comment>
<protein>
    <recommendedName>
        <fullName evidence="4">Condensation domain-containing protein</fullName>
    </recommendedName>
</protein>
<dbReference type="Proteomes" id="UP001139502">
    <property type="component" value="Unassembled WGS sequence"/>
</dbReference>
<dbReference type="EMBL" id="JANAFB010000001">
    <property type="protein sequence ID" value="MCP3424551.1"/>
    <property type="molecule type" value="Genomic_DNA"/>
</dbReference>
<evidence type="ECO:0000313" key="3">
    <source>
        <dbReference type="Proteomes" id="UP001139502"/>
    </source>
</evidence>